<keyword evidence="2" id="KW-1185">Reference proteome</keyword>
<protein>
    <submittedName>
        <fullName evidence="1">Str. FM013</fullName>
    </submittedName>
</protein>
<dbReference type="AlphaFoldDB" id="A0A0G4P359"/>
<evidence type="ECO:0000313" key="2">
    <source>
        <dbReference type="Proteomes" id="UP000053732"/>
    </source>
</evidence>
<reference evidence="1 2" key="1">
    <citation type="journal article" date="2014" name="Nat. Commun.">
        <title>Multiple recent horizontal transfers of a large genomic region in cheese making fungi.</title>
        <authorList>
            <person name="Cheeseman K."/>
            <person name="Ropars J."/>
            <person name="Renault P."/>
            <person name="Dupont J."/>
            <person name="Gouzy J."/>
            <person name="Branca A."/>
            <person name="Abraham A.L."/>
            <person name="Ceppi M."/>
            <person name="Conseiller E."/>
            <person name="Debuchy R."/>
            <person name="Malagnac F."/>
            <person name="Goarin A."/>
            <person name="Silar P."/>
            <person name="Lacoste S."/>
            <person name="Sallet E."/>
            <person name="Bensimon A."/>
            <person name="Giraud T."/>
            <person name="Brygoo Y."/>
        </authorList>
    </citation>
    <scope>NUCLEOTIDE SEQUENCE [LARGE SCALE GENOMIC DNA]</scope>
    <source>
        <strain evidence="2">FM 013</strain>
    </source>
</reference>
<sequence>MDFDKFHKSTTIKYDSTTTPQQFVMKWHTAYTELAEANTSGKLKQCCTFHQHTHFGTTLEYHLNPINGNSHCTMHFDVRSPSS</sequence>
<proteinExistence type="predicted"/>
<organism evidence="1 2">
    <name type="scientific">Penicillium camemberti (strain FM 013)</name>
    <dbReference type="NCBI Taxonomy" id="1429867"/>
    <lineage>
        <taxon>Eukaryota</taxon>
        <taxon>Fungi</taxon>
        <taxon>Dikarya</taxon>
        <taxon>Ascomycota</taxon>
        <taxon>Pezizomycotina</taxon>
        <taxon>Eurotiomycetes</taxon>
        <taxon>Eurotiomycetidae</taxon>
        <taxon>Eurotiales</taxon>
        <taxon>Aspergillaceae</taxon>
        <taxon>Penicillium</taxon>
    </lineage>
</organism>
<accession>A0A0G4P359</accession>
<dbReference type="Proteomes" id="UP000053732">
    <property type="component" value="Unassembled WGS sequence"/>
</dbReference>
<gene>
    <name evidence="1" type="ORF">PCAMFM013_S004g000680</name>
</gene>
<dbReference type="EMBL" id="HG793137">
    <property type="protein sequence ID" value="CRL20739.1"/>
    <property type="molecule type" value="Genomic_DNA"/>
</dbReference>
<evidence type="ECO:0000313" key="1">
    <source>
        <dbReference type="EMBL" id="CRL20739.1"/>
    </source>
</evidence>
<name>A0A0G4P359_PENC3</name>